<accession>A0A147JBM6</accession>
<dbReference type="InterPro" id="IPR007367">
    <property type="entry name" value="DUF433"/>
</dbReference>
<comment type="caution">
    <text evidence="1">The sequence shown here is derived from an EMBL/GenBank/DDBJ whole genome shotgun (WGS) entry which is preliminary data.</text>
</comment>
<sequence length="248" mass="27621">MTAAPRSTIQAINGKGAYVEHKRIEADPLLAGFYSPGDVARLLQIASPKLRGWLNGWGKVGAGPIIDRDFKDGRTVSFLDLIEVRFIEAFRKQGVPMQTLRRAAVRARDDWKTTHPFALSKAKYLTDRRRIFAQVADEEKDQVTYDMVSGQHEMWDVIESTIAKGVEFDPASDLAARWFPLPGEFPGISIDPAVAFGKPALAVERIPTAALHRMWKAEGGNIARVARAYRINQDAVREAVEYEITIGT</sequence>
<dbReference type="Pfam" id="PF04255">
    <property type="entry name" value="DUF433"/>
    <property type="match status" value="1"/>
</dbReference>
<proteinExistence type="predicted"/>
<organism evidence="1 2">
    <name type="scientific">Sphingomonas sanguinis</name>
    <dbReference type="NCBI Taxonomy" id="33051"/>
    <lineage>
        <taxon>Bacteria</taxon>
        <taxon>Pseudomonadati</taxon>
        <taxon>Pseudomonadota</taxon>
        <taxon>Alphaproteobacteria</taxon>
        <taxon>Sphingomonadales</taxon>
        <taxon>Sphingomonadaceae</taxon>
        <taxon>Sphingomonas</taxon>
    </lineage>
</organism>
<gene>
    <name evidence="1" type="ORF">NS258_03635</name>
</gene>
<evidence type="ECO:0000313" key="1">
    <source>
        <dbReference type="EMBL" id="KTW16606.1"/>
    </source>
</evidence>
<evidence type="ECO:0000313" key="2">
    <source>
        <dbReference type="Proteomes" id="UP000074410"/>
    </source>
</evidence>
<name>A0A147JBM6_9SPHN</name>
<dbReference type="EMBL" id="LDTC01000019">
    <property type="protein sequence ID" value="KTW16606.1"/>
    <property type="molecule type" value="Genomic_DNA"/>
</dbReference>
<reference evidence="1 2" key="1">
    <citation type="journal article" date="2016" name="Front. Microbiol.">
        <title>Genomic Resource of Rice Seed Associated Bacteria.</title>
        <authorList>
            <person name="Midha S."/>
            <person name="Bansal K."/>
            <person name="Sharma S."/>
            <person name="Kumar N."/>
            <person name="Patil P.P."/>
            <person name="Chaudhry V."/>
            <person name="Patil P.B."/>
        </authorList>
    </citation>
    <scope>NUCLEOTIDE SEQUENCE [LARGE SCALE GENOMIC DNA]</scope>
    <source>
        <strain evidence="1 2">NS258</strain>
    </source>
</reference>
<protein>
    <recommendedName>
        <fullName evidence="3">DUF433 domain-containing protein</fullName>
    </recommendedName>
</protein>
<evidence type="ECO:0008006" key="3">
    <source>
        <dbReference type="Google" id="ProtNLM"/>
    </source>
</evidence>
<dbReference type="Proteomes" id="UP000074410">
    <property type="component" value="Unassembled WGS sequence"/>
</dbReference>
<dbReference type="AlphaFoldDB" id="A0A147JBM6"/>
<dbReference type="PATRIC" id="fig|33051.5.peg.1226"/>